<dbReference type="EMBL" id="FIZX01000001">
    <property type="protein sequence ID" value="CZF77572.1"/>
    <property type="molecule type" value="Genomic_DNA"/>
</dbReference>
<proteinExistence type="predicted"/>
<organism evidence="1 2">
    <name type="scientific">Grimontia celer</name>
    <dbReference type="NCBI Taxonomy" id="1796497"/>
    <lineage>
        <taxon>Bacteria</taxon>
        <taxon>Pseudomonadati</taxon>
        <taxon>Pseudomonadota</taxon>
        <taxon>Gammaproteobacteria</taxon>
        <taxon>Vibrionales</taxon>
        <taxon>Vibrionaceae</taxon>
        <taxon>Grimontia</taxon>
    </lineage>
</organism>
<dbReference type="STRING" id="1796497.GCE9029_00286"/>
<reference evidence="2" key="1">
    <citation type="submission" date="2016-02" db="EMBL/GenBank/DDBJ databases">
        <authorList>
            <person name="Rodrigo-Torres Lidia"/>
            <person name="Arahal R.David."/>
        </authorList>
    </citation>
    <scope>NUCLEOTIDE SEQUENCE [LARGE SCALE GENOMIC DNA]</scope>
    <source>
        <strain evidence="2">CECT 9029</strain>
    </source>
</reference>
<dbReference type="Proteomes" id="UP000071641">
    <property type="component" value="Unassembled WGS sequence"/>
</dbReference>
<protein>
    <submittedName>
        <fullName evidence="1">Uncharacterized protein</fullName>
    </submittedName>
</protein>
<keyword evidence="2" id="KW-1185">Reference proteome</keyword>
<dbReference type="RefSeq" id="WP_231870012.1">
    <property type="nucleotide sequence ID" value="NZ_FIZX01000001.1"/>
</dbReference>
<sequence>MMNTVSLVKVSVASLTMTLVAGCSEYGDFTQEQICRASLAAIKGKSPSIMMVDKKVVEPETEKDVFHISYKRPDDGKKWHYRCKIDKKRAVWAQGKDGRWRDQAQDPTIRFKIEGEDIMINETFPDGSTAMDISFSIYMLGGKS</sequence>
<gene>
    <name evidence="1" type="ORF">GCE9029_00286</name>
</gene>
<evidence type="ECO:0000313" key="2">
    <source>
        <dbReference type="Proteomes" id="UP000071641"/>
    </source>
</evidence>
<accession>A0A128ESM2</accession>
<dbReference type="AlphaFoldDB" id="A0A128ESM2"/>
<evidence type="ECO:0000313" key="1">
    <source>
        <dbReference type="EMBL" id="CZF77572.1"/>
    </source>
</evidence>
<name>A0A128ESM2_9GAMM</name>